<dbReference type="AlphaFoldDB" id="A0A9P6RFJ0"/>
<comment type="caution">
    <text evidence="9">The sequence shown here is derived from an EMBL/GenBank/DDBJ whole genome shotgun (WGS) entry which is preliminary data.</text>
</comment>
<protein>
    <recommendedName>
        <fullName evidence="6">Large ribosomal subunit protein uL29m</fullName>
    </recommendedName>
    <alternativeName>
        <fullName evidence="7">54S ribosomal protein L4, mitochondrial</fullName>
    </alternativeName>
</protein>
<name>A0A9P6RFJ0_9FUNG</name>
<evidence type="ECO:0000313" key="10">
    <source>
        <dbReference type="Proteomes" id="UP000738325"/>
    </source>
</evidence>
<dbReference type="InterPro" id="IPR010729">
    <property type="entry name" value="Ribosomal_uL29_mit"/>
</dbReference>
<accession>A0A9P6RFJ0</accession>
<evidence type="ECO:0000256" key="8">
    <source>
        <dbReference type="SAM" id="MobiDB-lite"/>
    </source>
</evidence>
<dbReference type="InterPro" id="IPR036049">
    <property type="entry name" value="Ribosomal_uL29_sf"/>
</dbReference>
<keyword evidence="4" id="KW-0496">Mitochondrion</keyword>
<organism evidence="9 10">
    <name type="scientific">Dissophora globulifera</name>
    <dbReference type="NCBI Taxonomy" id="979702"/>
    <lineage>
        <taxon>Eukaryota</taxon>
        <taxon>Fungi</taxon>
        <taxon>Fungi incertae sedis</taxon>
        <taxon>Mucoromycota</taxon>
        <taxon>Mortierellomycotina</taxon>
        <taxon>Mortierellomycetes</taxon>
        <taxon>Mortierellales</taxon>
        <taxon>Mortierellaceae</taxon>
        <taxon>Dissophora</taxon>
    </lineage>
</organism>
<dbReference type="PANTHER" id="PTHR21183:SF18">
    <property type="entry name" value="LARGE RIBOSOMAL SUBUNIT PROTEIN UL29M"/>
    <property type="match status" value="1"/>
</dbReference>
<sequence>MSFFTRPILNRIKQLAFRPRGVEEFFENGKTLPTEKSWTGRSWRASELRVKSFDDLHKLWFVLLKERNVLAAQKEEARRFHISKQYFSNKGRQIKCQKSMARIKFVLNERRLAWVEATKLQRLAGAQETSAASKGASTPTSTSAQTASSSGPSTAASTSSTTTVTA</sequence>
<dbReference type="Proteomes" id="UP000738325">
    <property type="component" value="Unassembled WGS sequence"/>
</dbReference>
<evidence type="ECO:0000256" key="7">
    <source>
        <dbReference type="ARBA" id="ARBA00035399"/>
    </source>
</evidence>
<dbReference type="InterPro" id="IPR038340">
    <property type="entry name" value="MRP-L47_sf"/>
</dbReference>
<evidence type="ECO:0000256" key="6">
    <source>
        <dbReference type="ARBA" id="ARBA00035289"/>
    </source>
</evidence>
<feature type="region of interest" description="Disordered" evidence="8">
    <location>
        <begin position="125"/>
        <end position="166"/>
    </location>
</feature>
<proteinExistence type="inferred from homology"/>
<dbReference type="PANTHER" id="PTHR21183">
    <property type="entry name" value="RIBOSOMAL PROTEIN L47, MITOCHONDRIAL-RELATED"/>
    <property type="match status" value="1"/>
</dbReference>
<keyword evidence="10" id="KW-1185">Reference proteome</keyword>
<comment type="subcellular location">
    <subcellularLocation>
        <location evidence="1">Mitochondrion</location>
    </subcellularLocation>
</comment>
<evidence type="ECO:0000256" key="2">
    <source>
        <dbReference type="ARBA" id="ARBA00009254"/>
    </source>
</evidence>
<dbReference type="Gene3D" id="6.10.330.20">
    <property type="match status" value="1"/>
</dbReference>
<dbReference type="OrthoDB" id="270763at2759"/>
<evidence type="ECO:0000256" key="1">
    <source>
        <dbReference type="ARBA" id="ARBA00004173"/>
    </source>
</evidence>
<dbReference type="Pfam" id="PF06984">
    <property type="entry name" value="MRP-L47"/>
    <property type="match status" value="1"/>
</dbReference>
<evidence type="ECO:0000256" key="4">
    <source>
        <dbReference type="ARBA" id="ARBA00023128"/>
    </source>
</evidence>
<keyword evidence="3 9" id="KW-0689">Ribosomal protein</keyword>
<dbReference type="SUPFAM" id="SSF46561">
    <property type="entry name" value="Ribosomal protein L29 (L29p)"/>
    <property type="match status" value="1"/>
</dbReference>
<dbReference type="GO" id="GO:0005762">
    <property type="term" value="C:mitochondrial large ribosomal subunit"/>
    <property type="evidence" value="ECO:0007669"/>
    <property type="project" value="TreeGrafter"/>
</dbReference>
<dbReference type="GO" id="GO:0003735">
    <property type="term" value="F:structural constituent of ribosome"/>
    <property type="evidence" value="ECO:0007669"/>
    <property type="project" value="InterPro"/>
</dbReference>
<reference evidence="9" key="1">
    <citation type="journal article" date="2020" name="Fungal Divers.">
        <title>Resolving the Mortierellaceae phylogeny through synthesis of multi-gene phylogenetics and phylogenomics.</title>
        <authorList>
            <person name="Vandepol N."/>
            <person name="Liber J."/>
            <person name="Desiro A."/>
            <person name="Na H."/>
            <person name="Kennedy M."/>
            <person name="Barry K."/>
            <person name="Grigoriev I.V."/>
            <person name="Miller A.N."/>
            <person name="O'Donnell K."/>
            <person name="Stajich J.E."/>
            <person name="Bonito G."/>
        </authorList>
    </citation>
    <scope>NUCLEOTIDE SEQUENCE</scope>
    <source>
        <strain evidence="9">REB-010B</strain>
    </source>
</reference>
<keyword evidence="5" id="KW-0687">Ribonucleoprotein</keyword>
<feature type="compositionally biased region" description="Low complexity" evidence="8">
    <location>
        <begin position="136"/>
        <end position="166"/>
    </location>
</feature>
<dbReference type="EMBL" id="JAAAIP010000489">
    <property type="protein sequence ID" value="KAG0316258.1"/>
    <property type="molecule type" value="Genomic_DNA"/>
</dbReference>
<gene>
    <name evidence="9" type="primary">MRPL4</name>
    <name evidence="9" type="ORF">BGZ99_006971</name>
</gene>
<dbReference type="GO" id="GO:0032543">
    <property type="term" value="P:mitochondrial translation"/>
    <property type="evidence" value="ECO:0007669"/>
    <property type="project" value="TreeGrafter"/>
</dbReference>
<evidence type="ECO:0000256" key="3">
    <source>
        <dbReference type="ARBA" id="ARBA00022980"/>
    </source>
</evidence>
<comment type="similarity">
    <text evidence="2">Belongs to the universal ribosomal protein uL29 family.</text>
</comment>
<evidence type="ECO:0000256" key="5">
    <source>
        <dbReference type="ARBA" id="ARBA00023274"/>
    </source>
</evidence>
<evidence type="ECO:0000313" key="9">
    <source>
        <dbReference type="EMBL" id="KAG0316258.1"/>
    </source>
</evidence>